<name>A0A8X8CI68_POPTO</name>
<dbReference type="EMBL" id="JAAWWB010000016">
    <property type="protein sequence ID" value="KAG6763611.1"/>
    <property type="molecule type" value="Genomic_DNA"/>
</dbReference>
<gene>
    <name evidence="2" type="ORF">POTOM_031038</name>
</gene>
<protein>
    <submittedName>
        <fullName evidence="2">Uncharacterized protein</fullName>
    </submittedName>
</protein>
<proteinExistence type="predicted"/>
<comment type="caution">
    <text evidence="2">The sequence shown here is derived from an EMBL/GenBank/DDBJ whole genome shotgun (WGS) entry which is preliminary data.</text>
</comment>
<evidence type="ECO:0000313" key="3">
    <source>
        <dbReference type="Proteomes" id="UP000886885"/>
    </source>
</evidence>
<feature type="transmembrane region" description="Helical" evidence="1">
    <location>
        <begin position="181"/>
        <end position="202"/>
    </location>
</feature>
<dbReference type="AlphaFoldDB" id="A0A8X8CI68"/>
<reference evidence="2" key="1">
    <citation type="journal article" date="2020" name="bioRxiv">
        <title>Hybrid origin of Populus tomentosa Carr. identified through genome sequencing and phylogenomic analysis.</title>
        <authorList>
            <person name="An X."/>
            <person name="Gao K."/>
            <person name="Chen Z."/>
            <person name="Li J."/>
            <person name="Yang X."/>
            <person name="Yang X."/>
            <person name="Zhou J."/>
            <person name="Guo T."/>
            <person name="Zhao T."/>
            <person name="Huang S."/>
            <person name="Miao D."/>
            <person name="Khan W.U."/>
            <person name="Rao P."/>
            <person name="Ye M."/>
            <person name="Lei B."/>
            <person name="Liao W."/>
            <person name="Wang J."/>
            <person name="Ji L."/>
            <person name="Li Y."/>
            <person name="Guo B."/>
            <person name="Mustafa N.S."/>
            <person name="Li S."/>
            <person name="Yun Q."/>
            <person name="Keller S.R."/>
            <person name="Mao J."/>
            <person name="Zhang R."/>
            <person name="Strauss S.H."/>
        </authorList>
    </citation>
    <scope>NUCLEOTIDE SEQUENCE</scope>
    <source>
        <strain evidence="2">GM15</strain>
        <tissue evidence="2">Leaf</tissue>
    </source>
</reference>
<keyword evidence="1" id="KW-1133">Transmembrane helix</keyword>
<dbReference type="Proteomes" id="UP000886885">
    <property type="component" value="Chromosome 8D"/>
</dbReference>
<evidence type="ECO:0000256" key="1">
    <source>
        <dbReference type="SAM" id="Phobius"/>
    </source>
</evidence>
<evidence type="ECO:0000313" key="2">
    <source>
        <dbReference type="EMBL" id="KAG6763611.1"/>
    </source>
</evidence>
<keyword evidence="1" id="KW-0472">Membrane</keyword>
<keyword evidence="1" id="KW-0812">Transmembrane</keyword>
<accession>A0A8X8CI68</accession>
<sequence>MPFCLYNCRFYVHPNSNRTLLLCPTRHVRSCSLTVQSSGIISRYPAMASNSVRVAAVQMTSINDLAANFATCSRLAKLRYSFSLLKQRNPRYACRTLGVDPTCAVRITCDCQVQKQWLLGQSWFVFLKVFLSLRQRMGKVLSLRNLWTDQLCNGIACWLGSRAFGCHLEDFKKKDLMMRTCATHMLSLMTVGILEAVIVKYICKMVNSMF</sequence>
<organism evidence="2 3">
    <name type="scientific">Populus tomentosa</name>
    <name type="common">Chinese white poplar</name>
    <dbReference type="NCBI Taxonomy" id="118781"/>
    <lineage>
        <taxon>Eukaryota</taxon>
        <taxon>Viridiplantae</taxon>
        <taxon>Streptophyta</taxon>
        <taxon>Embryophyta</taxon>
        <taxon>Tracheophyta</taxon>
        <taxon>Spermatophyta</taxon>
        <taxon>Magnoliopsida</taxon>
        <taxon>eudicotyledons</taxon>
        <taxon>Gunneridae</taxon>
        <taxon>Pentapetalae</taxon>
        <taxon>rosids</taxon>
        <taxon>fabids</taxon>
        <taxon>Malpighiales</taxon>
        <taxon>Salicaceae</taxon>
        <taxon>Saliceae</taxon>
        <taxon>Populus</taxon>
    </lineage>
</organism>
<keyword evidence="3" id="KW-1185">Reference proteome</keyword>